<dbReference type="PANTHER" id="PTHR45754">
    <property type="entry name" value="METHYLENETETRAHYDROFOLATE REDUCTASE"/>
    <property type="match status" value="1"/>
</dbReference>
<dbReference type="GO" id="GO:0106312">
    <property type="term" value="F:methylenetetrahydrofolate reductase (NADH) activity"/>
    <property type="evidence" value="ECO:0007669"/>
    <property type="project" value="UniProtKB-EC"/>
</dbReference>
<sequence>MKNAHANDLTAGYSLEVGTKSMAALTEAAPWIPRGTVIAIPYLPGEDDTARLSAARDVRRLGFEPMLHIAARHLHSRAELEAFIEHAAREAGVERFFVIAGDVAQPKGPFADSLSLIDTGLFERWGAKVVGVGGHPETHSIMSMDDRWDVLQRKCAHIAERGMTPLIITQFAFDASAVVAWLEALRGRGLQYEVRIGVPGPAGIATLARYAALCGVGASVSMLAKHGTAMGKLLGVKGPDHFVDQLGEGIRDAHEAVTLHFFPFGGVGKTVTWIDHYARRAEQAGSSLTACRTPP</sequence>
<evidence type="ECO:0000313" key="5">
    <source>
        <dbReference type="Proteomes" id="UP000033651"/>
    </source>
</evidence>
<evidence type="ECO:0000256" key="3">
    <source>
        <dbReference type="ARBA" id="ARBA00034529"/>
    </source>
</evidence>
<dbReference type="Gene3D" id="3.20.20.220">
    <property type="match status" value="1"/>
</dbReference>
<comment type="pathway">
    <text evidence="2">Amino-acid biosynthesis; L-methionine biosynthesis via de novo pathway.</text>
</comment>
<dbReference type="AlphaFoldDB" id="A0A0F3KFW7"/>
<dbReference type="SUPFAM" id="SSF51730">
    <property type="entry name" value="FAD-linked oxidoreductase"/>
    <property type="match status" value="1"/>
</dbReference>
<dbReference type="EC" id="1.5.1.54" evidence="3"/>
<dbReference type="EMBL" id="JZRB01000034">
    <property type="protein sequence ID" value="KJV30078.1"/>
    <property type="molecule type" value="Genomic_DNA"/>
</dbReference>
<dbReference type="GO" id="GO:0005829">
    <property type="term" value="C:cytosol"/>
    <property type="evidence" value="ECO:0007669"/>
    <property type="project" value="TreeGrafter"/>
</dbReference>
<evidence type="ECO:0000313" key="4">
    <source>
        <dbReference type="EMBL" id="KJV30078.1"/>
    </source>
</evidence>
<proteinExistence type="predicted"/>
<reference evidence="4 5" key="1">
    <citation type="submission" date="2015-03" db="EMBL/GenBank/DDBJ databases">
        <title>Draft genome sequence of Luteibacter yeojuensis strain SU11.</title>
        <authorList>
            <person name="Sulaiman J."/>
            <person name="Priya K."/>
            <person name="Chan K.-G."/>
        </authorList>
    </citation>
    <scope>NUCLEOTIDE SEQUENCE [LARGE SCALE GENOMIC DNA]</scope>
    <source>
        <strain evidence="4 5">SU11</strain>
    </source>
</reference>
<keyword evidence="1" id="KW-0560">Oxidoreductase</keyword>
<dbReference type="GO" id="GO:0071949">
    <property type="term" value="F:FAD binding"/>
    <property type="evidence" value="ECO:0007669"/>
    <property type="project" value="TreeGrafter"/>
</dbReference>
<dbReference type="GO" id="GO:0009086">
    <property type="term" value="P:methionine biosynthetic process"/>
    <property type="evidence" value="ECO:0007669"/>
    <property type="project" value="TreeGrafter"/>
</dbReference>
<name>A0A0F3KFW7_9GAMM</name>
<dbReference type="GO" id="GO:0035999">
    <property type="term" value="P:tetrahydrofolate interconversion"/>
    <property type="evidence" value="ECO:0007669"/>
    <property type="project" value="UniProtKB-UniPathway"/>
</dbReference>
<comment type="caution">
    <text evidence="4">The sequence shown here is derived from an EMBL/GenBank/DDBJ whole genome shotgun (WGS) entry which is preliminary data.</text>
</comment>
<dbReference type="Proteomes" id="UP000033651">
    <property type="component" value="Unassembled WGS sequence"/>
</dbReference>
<evidence type="ECO:0000256" key="1">
    <source>
        <dbReference type="ARBA" id="ARBA00023002"/>
    </source>
</evidence>
<gene>
    <name evidence="4" type="ORF">VI08_15395</name>
</gene>
<evidence type="ECO:0000256" key="2">
    <source>
        <dbReference type="ARBA" id="ARBA00034478"/>
    </source>
</evidence>
<dbReference type="PATRIC" id="fig|345309.4.peg.2686"/>
<accession>A0A0F3KFW7</accession>
<organism evidence="4 5">
    <name type="scientific">Luteibacter yeojuensis</name>
    <dbReference type="NCBI Taxonomy" id="345309"/>
    <lineage>
        <taxon>Bacteria</taxon>
        <taxon>Pseudomonadati</taxon>
        <taxon>Pseudomonadota</taxon>
        <taxon>Gammaproteobacteria</taxon>
        <taxon>Lysobacterales</taxon>
        <taxon>Rhodanobacteraceae</taxon>
        <taxon>Luteibacter</taxon>
    </lineage>
</organism>
<dbReference type="PANTHER" id="PTHR45754:SF3">
    <property type="entry name" value="METHYLENETETRAHYDROFOLATE REDUCTASE (NADPH)"/>
    <property type="match status" value="1"/>
</dbReference>
<dbReference type="InterPro" id="IPR029041">
    <property type="entry name" value="FAD-linked_oxidoreductase-like"/>
</dbReference>
<keyword evidence="5" id="KW-1185">Reference proteome</keyword>
<dbReference type="OrthoDB" id="9812555at2"/>
<dbReference type="UniPathway" id="UPA00193"/>
<protein>
    <recommendedName>
        <fullName evidence="3">methylenetetrahydrofolate reductase (NADH)</fullName>
        <ecNumber evidence="3">1.5.1.54</ecNumber>
    </recommendedName>
</protein>